<feature type="binding site" evidence="9">
    <location>
        <position position="114"/>
    </location>
    <ligand>
        <name>ATP</name>
        <dbReference type="ChEBI" id="CHEBI:30616"/>
    </ligand>
</feature>
<keyword evidence="3" id="KW-0808">Transferase</keyword>
<keyword evidence="12" id="KW-1185">Reference proteome</keyword>
<comment type="catalytic activity">
    <reaction evidence="8">
        <text>L-seryl-[protein] + ATP = O-phospho-L-seryl-[protein] + ADP + H(+)</text>
        <dbReference type="Rhea" id="RHEA:17989"/>
        <dbReference type="Rhea" id="RHEA-COMP:9863"/>
        <dbReference type="Rhea" id="RHEA-COMP:11604"/>
        <dbReference type="ChEBI" id="CHEBI:15378"/>
        <dbReference type="ChEBI" id="CHEBI:29999"/>
        <dbReference type="ChEBI" id="CHEBI:30616"/>
        <dbReference type="ChEBI" id="CHEBI:83421"/>
        <dbReference type="ChEBI" id="CHEBI:456216"/>
        <dbReference type="EC" id="2.7.11.1"/>
    </reaction>
</comment>
<dbReference type="Gene3D" id="1.10.510.10">
    <property type="entry name" value="Transferase(Phosphotransferase) domain 1"/>
    <property type="match status" value="1"/>
</dbReference>
<organism evidence="11 12">
    <name type="scientific">Neoarthrinium moseri</name>
    <dbReference type="NCBI Taxonomy" id="1658444"/>
    <lineage>
        <taxon>Eukaryota</taxon>
        <taxon>Fungi</taxon>
        <taxon>Dikarya</taxon>
        <taxon>Ascomycota</taxon>
        <taxon>Pezizomycotina</taxon>
        <taxon>Sordariomycetes</taxon>
        <taxon>Xylariomycetidae</taxon>
        <taxon>Amphisphaeriales</taxon>
        <taxon>Apiosporaceae</taxon>
        <taxon>Neoarthrinium</taxon>
    </lineage>
</organism>
<accession>A0A9P9WKT6</accession>
<dbReference type="InterPro" id="IPR017441">
    <property type="entry name" value="Protein_kinase_ATP_BS"/>
</dbReference>
<evidence type="ECO:0000256" key="4">
    <source>
        <dbReference type="ARBA" id="ARBA00022741"/>
    </source>
</evidence>
<name>A0A9P9WKT6_9PEZI</name>
<dbReference type="GO" id="GO:0000245">
    <property type="term" value="P:spliceosomal complex assembly"/>
    <property type="evidence" value="ECO:0007669"/>
    <property type="project" value="TreeGrafter"/>
</dbReference>
<dbReference type="SUPFAM" id="SSF56112">
    <property type="entry name" value="Protein kinase-like (PK-like)"/>
    <property type="match status" value="1"/>
</dbReference>
<keyword evidence="6 9" id="KW-0067">ATP-binding</keyword>
<keyword evidence="2" id="KW-0723">Serine/threonine-protein kinase</keyword>
<dbReference type="InterPro" id="IPR051334">
    <property type="entry name" value="SRPK"/>
</dbReference>
<comment type="caution">
    <text evidence="11">The sequence shown here is derived from an EMBL/GenBank/DDBJ whole genome shotgun (WGS) entry which is preliminary data.</text>
</comment>
<dbReference type="EC" id="2.7.11.1" evidence="1"/>
<dbReference type="Pfam" id="PF00069">
    <property type="entry name" value="Pkinase"/>
    <property type="match status" value="2"/>
</dbReference>
<dbReference type="SMART" id="SM00220">
    <property type="entry name" value="S_TKc"/>
    <property type="match status" value="1"/>
</dbReference>
<evidence type="ECO:0000256" key="7">
    <source>
        <dbReference type="ARBA" id="ARBA00047899"/>
    </source>
</evidence>
<keyword evidence="5" id="KW-0418">Kinase</keyword>
<dbReference type="GO" id="GO:0004674">
    <property type="term" value="F:protein serine/threonine kinase activity"/>
    <property type="evidence" value="ECO:0007669"/>
    <property type="project" value="UniProtKB-KW"/>
</dbReference>
<dbReference type="Proteomes" id="UP000829685">
    <property type="component" value="Unassembled WGS sequence"/>
</dbReference>
<dbReference type="GO" id="GO:0005524">
    <property type="term" value="F:ATP binding"/>
    <property type="evidence" value="ECO:0007669"/>
    <property type="project" value="UniProtKB-UniRule"/>
</dbReference>
<evidence type="ECO:0000256" key="1">
    <source>
        <dbReference type="ARBA" id="ARBA00012513"/>
    </source>
</evidence>
<dbReference type="Gene3D" id="3.30.200.20">
    <property type="entry name" value="Phosphorylase Kinase, domain 1"/>
    <property type="match status" value="1"/>
</dbReference>
<evidence type="ECO:0000256" key="3">
    <source>
        <dbReference type="ARBA" id="ARBA00022679"/>
    </source>
</evidence>
<evidence type="ECO:0000313" key="11">
    <source>
        <dbReference type="EMBL" id="KAI1868787.1"/>
    </source>
</evidence>
<dbReference type="PANTHER" id="PTHR47634:SF9">
    <property type="entry name" value="PROTEIN KINASE DOMAIN-CONTAINING PROTEIN-RELATED"/>
    <property type="match status" value="1"/>
</dbReference>
<dbReference type="GO" id="GO:0050684">
    <property type="term" value="P:regulation of mRNA processing"/>
    <property type="evidence" value="ECO:0007669"/>
    <property type="project" value="TreeGrafter"/>
</dbReference>
<sequence length="470" mass="52367">MRTLSSCFALFASRLHSSSRTQDLRFYCRAVSTFSGASRKTPIIVEPSVHEAIYQWHEGVEDLEDYSPGGLHPVHLDETYHGGRYRIVHKLGFGSFSTVWLAWDTLRHKFAALKILRADVSQENTETVILARLAAGQAEHPGRSYTTTLVDSFFIAGPNGRHQTIVTEAAGFSVAISKELSTTWMFPLQVARAIAAQLLLGLSYVHSCGVVHGDIHTNNVLFKHSCFSSQSVEELYQRVGEPQRLPVKRLDEQPPGPEVPRYCVPSASIVISAEEVTKADIIIADFGEAFLCDTGSRTDVNLRTPLLLLPPEAIFHEGVNQAADVWTAACTLYEILGERPLFEGFMADEDHVVAEMVSTIGRLPEHWWSSWGARRDYFLEDGCWDTNTTKMHEPRSRPLAERLRIMGRGDGTTSSEFTTQQLAAIDDLLGSMLTYEPTRRITAKDALDSRWMTQYGLPAIEQLNATPPTA</sequence>
<dbReference type="InterPro" id="IPR000719">
    <property type="entry name" value="Prot_kinase_dom"/>
</dbReference>
<comment type="catalytic activity">
    <reaction evidence="7">
        <text>L-threonyl-[protein] + ATP = O-phospho-L-threonyl-[protein] + ADP + H(+)</text>
        <dbReference type="Rhea" id="RHEA:46608"/>
        <dbReference type="Rhea" id="RHEA-COMP:11060"/>
        <dbReference type="Rhea" id="RHEA-COMP:11605"/>
        <dbReference type="ChEBI" id="CHEBI:15378"/>
        <dbReference type="ChEBI" id="CHEBI:30013"/>
        <dbReference type="ChEBI" id="CHEBI:30616"/>
        <dbReference type="ChEBI" id="CHEBI:61977"/>
        <dbReference type="ChEBI" id="CHEBI:456216"/>
        <dbReference type="EC" id="2.7.11.1"/>
    </reaction>
</comment>
<evidence type="ECO:0000256" key="2">
    <source>
        <dbReference type="ARBA" id="ARBA00022527"/>
    </source>
</evidence>
<protein>
    <recommendedName>
        <fullName evidence="1">non-specific serine/threonine protein kinase</fullName>
        <ecNumber evidence="1">2.7.11.1</ecNumber>
    </recommendedName>
</protein>
<proteinExistence type="predicted"/>
<evidence type="ECO:0000259" key="10">
    <source>
        <dbReference type="PROSITE" id="PS50011"/>
    </source>
</evidence>
<gene>
    <name evidence="11" type="ORF">JX265_006766</name>
</gene>
<keyword evidence="4 9" id="KW-0547">Nucleotide-binding</keyword>
<evidence type="ECO:0000256" key="6">
    <source>
        <dbReference type="ARBA" id="ARBA00022840"/>
    </source>
</evidence>
<dbReference type="InterPro" id="IPR011009">
    <property type="entry name" value="Kinase-like_dom_sf"/>
</dbReference>
<feature type="domain" description="Protein kinase" evidence="10">
    <location>
        <begin position="85"/>
        <end position="452"/>
    </location>
</feature>
<dbReference type="PANTHER" id="PTHR47634">
    <property type="entry name" value="PROTEIN KINASE DOMAIN-CONTAINING PROTEIN-RELATED"/>
    <property type="match status" value="1"/>
</dbReference>
<dbReference type="PROSITE" id="PS00107">
    <property type="entry name" value="PROTEIN_KINASE_ATP"/>
    <property type="match status" value="1"/>
</dbReference>
<evidence type="ECO:0000256" key="8">
    <source>
        <dbReference type="ARBA" id="ARBA00048679"/>
    </source>
</evidence>
<evidence type="ECO:0000313" key="12">
    <source>
        <dbReference type="Proteomes" id="UP000829685"/>
    </source>
</evidence>
<dbReference type="EMBL" id="JAFIMR010000016">
    <property type="protein sequence ID" value="KAI1868787.1"/>
    <property type="molecule type" value="Genomic_DNA"/>
</dbReference>
<evidence type="ECO:0000256" key="9">
    <source>
        <dbReference type="PROSITE-ProRule" id="PRU10141"/>
    </source>
</evidence>
<dbReference type="PROSITE" id="PS50011">
    <property type="entry name" value="PROTEIN_KINASE_DOM"/>
    <property type="match status" value="1"/>
</dbReference>
<dbReference type="AlphaFoldDB" id="A0A9P9WKT6"/>
<reference evidence="11" key="1">
    <citation type="submission" date="2021-03" db="EMBL/GenBank/DDBJ databases">
        <title>Revisited historic fungal species revealed as producer of novel bioactive compounds through whole genome sequencing and comparative genomics.</title>
        <authorList>
            <person name="Vignolle G.A."/>
            <person name="Hochenegger N."/>
            <person name="Mach R.L."/>
            <person name="Mach-Aigner A.R."/>
            <person name="Javad Rahimi M."/>
            <person name="Salim K.A."/>
            <person name="Chan C.M."/>
            <person name="Lim L.B.L."/>
            <person name="Cai F."/>
            <person name="Druzhinina I.S."/>
            <person name="U'Ren J.M."/>
            <person name="Derntl C."/>
        </authorList>
    </citation>
    <scope>NUCLEOTIDE SEQUENCE</scope>
    <source>
        <strain evidence="11">TUCIM 5799</strain>
    </source>
</reference>
<evidence type="ECO:0000256" key="5">
    <source>
        <dbReference type="ARBA" id="ARBA00022777"/>
    </source>
</evidence>